<comment type="caution">
    <text evidence="1">The sequence shown here is derived from an EMBL/GenBank/DDBJ whole genome shotgun (WGS) entry which is preliminary data.</text>
</comment>
<evidence type="ECO:0000313" key="1">
    <source>
        <dbReference type="EMBL" id="KAJ9582433.1"/>
    </source>
</evidence>
<protein>
    <submittedName>
        <fullName evidence="1">Uncharacterized protein</fullName>
    </submittedName>
</protein>
<evidence type="ECO:0000313" key="2">
    <source>
        <dbReference type="Proteomes" id="UP001233999"/>
    </source>
</evidence>
<name>A0AAD8E9T7_DIPPU</name>
<feature type="non-terminal residue" evidence="1">
    <location>
        <position position="1"/>
    </location>
</feature>
<dbReference type="Proteomes" id="UP001233999">
    <property type="component" value="Unassembled WGS sequence"/>
</dbReference>
<sequence>KFKRNTFCTVKAGSHMHIESLQYRQFLITIISCFRDPKFQWFHQAMCTDCNCDFFLLSIVMRSSMIPALSVIWSISCSCPSLLAAQRSIENKEILPVHSETCSDPH</sequence>
<reference evidence="1" key="2">
    <citation type="submission" date="2023-05" db="EMBL/GenBank/DDBJ databases">
        <authorList>
            <person name="Fouks B."/>
        </authorList>
    </citation>
    <scope>NUCLEOTIDE SEQUENCE</scope>
    <source>
        <strain evidence="1">Stay&amp;Tobe</strain>
        <tissue evidence="1">Testes</tissue>
    </source>
</reference>
<dbReference type="EMBL" id="JASPKZ010007801">
    <property type="protein sequence ID" value="KAJ9582433.1"/>
    <property type="molecule type" value="Genomic_DNA"/>
</dbReference>
<keyword evidence="2" id="KW-1185">Reference proteome</keyword>
<dbReference type="AlphaFoldDB" id="A0AAD8E9T7"/>
<organism evidence="1 2">
    <name type="scientific">Diploptera punctata</name>
    <name type="common">Pacific beetle cockroach</name>
    <dbReference type="NCBI Taxonomy" id="6984"/>
    <lineage>
        <taxon>Eukaryota</taxon>
        <taxon>Metazoa</taxon>
        <taxon>Ecdysozoa</taxon>
        <taxon>Arthropoda</taxon>
        <taxon>Hexapoda</taxon>
        <taxon>Insecta</taxon>
        <taxon>Pterygota</taxon>
        <taxon>Neoptera</taxon>
        <taxon>Polyneoptera</taxon>
        <taxon>Dictyoptera</taxon>
        <taxon>Blattodea</taxon>
        <taxon>Blaberoidea</taxon>
        <taxon>Blaberidae</taxon>
        <taxon>Diplopterinae</taxon>
        <taxon>Diploptera</taxon>
    </lineage>
</organism>
<accession>A0AAD8E9T7</accession>
<reference evidence="1" key="1">
    <citation type="journal article" date="2023" name="IScience">
        <title>Live-bearing cockroach genome reveals convergent evolutionary mechanisms linked to viviparity in insects and beyond.</title>
        <authorList>
            <person name="Fouks B."/>
            <person name="Harrison M.C."/>
            <person name="Mikhailova A.A."/>
            <person name="Marchal E."/>
            <person name="English S."/>
            <person name="Carruthers M."/>
            <person name="Jennings E.C."/>
            <person name="Chiamaka E.L."/>
            <person name="Frigard R.A."/>
            <person name="Pippel M."/>
            <person name="Attardo G.M."/>
            <person name="Benoit J.B."/>
            <person name="Bornberg-Bauer E."/>
            <person name="Tobe S.S."/>
        </authorList>
    </citation>
    <scope>NUCLEOTIDE SEQUENCE</scope>
    <source>
        <strain evidence="1">Stay&amp;Tobe</strain>
    </source>
</reference>
<feature type="non-terminal residue" evidence="1">
    <location>
        <position position="106"/>
    </location>
</feature>
<proteinExistence type="predicted"/>
<gene>
    <name evidence="1" type="ORF">L9F63_003231</name>
</gene>